<dbReference type="GO" id="GO:0016042">
    <property type="term" value="P:lipid catabolic process"/>
    <property type="evidence" value="ECO:0007669"/>
    <property type="project" value="UniProtKB-UniRule"/>
</dbReference>
<evidence type="ECO:0000256" key="2">
    <source>
        <dbReference type="ARBA" id="ARBA00022963"/>
    </source>
</evidence>
<comment type="caution">
    <text evidence="6">The sequence shown here is derived from an EMBL/GenBank/DDBJ whole genome shotgun (WGS) entry which is preliminary data.</text>
</comment>
<feature type="domain" description="PNPLA" evidence="5">
    <location>
        <begin position="9"/>
        <end position="203"/>
    </location>
</feature>
<dbReference type="InterPro" id="IPR050301">
    <property type="entry name" value="NTE"/>
</dbReference>
<feature type="short sequence motif" description="GXGXXG" evidence="4">
    <location>
        <begin position="13"/>
        <end position="18"/>
    </location>
</feature>
<keyword evidence="7" id="KW-1185">Reference proteome</keyword>
<dbReference type="PANTHER" id="PTHR14226">
    <property type="entry name" value="NEUROPATHY TARGET ESTERASE/SWISS CHEESE D.MELANOGASTER"/>
    <property type="match status" value="1"/>
</dbReference>
<dbReference type="GO" id="GO:0016787">
    <property type="term" value="F:hydrolase activity"/>
    <property type="evidence" value="ECO:0007669"/>
    <property type="project" value="UniProtKB-UniRule"/>
</dbReference>
<feature type="active site" description="Proton acceptor" evidence="4">
    <location>
        <position position="189"/>
    </location>
</feature>
<dbReference type="EMBL" id="SHKL01000001">
    <property type="protein sequence ID" value="RZT88515.1"/>
    <property type="molecule type" value="Genomic_DNA"/>
</dbReference>
<organism evidence="6 7">
    <name type="scientific">Pseudonocardia sediminis</name>
    <dbReference type="NCBI Taxonomy" id="1397368"/>
    <lineage>
        <taxon>Bacteria</taxon>
        <taxon>Bacillati</taxon>
        <taxon>Actinomycetota</taxon>
        <taxon>Actinomycetes</taxon>
        <taxon>Pseudonocardiales</taxon>
        <taxon>Pseudonocardiaceae</taxon>
        <taxon>Pseudonocardia</taxon>
    </lineage>
</organism>
<dbReference type="OrthoDB" id="2339873at2"/>
<keyword evidence="3 4" id="KW-0443">Lipid metabolism</keyword>
<protein>
    <submittedName>
        <fullName evidence="6">NTE family protein</fullName>
    </submittedName>
</protein>
<proteinExistence type="predicted"/>
<accession>A0A4Q7V321</accession>
<evidence type="ECO:0000313" key="7">
    <source>
        <dbReference type="Proteomes" id="UP000291591"/>
    </source>
</evidence>
<keyword evidence="2 4" id="KW-0442">Lipid degradation</keyword>
<name>A0A4Q7V321_PSEST</name>
<dbReference type="PANTHER" id="PTHR14226:SF57">
    <property type="entry name" value="BLR7027 PROTEIN"/>
    <property type="match status" value="1"/>
</dbReference>
<dbReference type="PROSITE" id="PS51635">
    <property type="entry name" value="PNPLA"/>
    <property type="match status" value="1"/>
</dbReference>
<dbReference type="Gene3D" id="3.40.1090.10">
    <property type="entry name" value="Cytosolic phospholipase A2 catalytic domain"/>
    <property type="match status" value="2"/>
</dbReference>
<evidence type="ECO:0000313" key="6">
    <source>
        <dbReference type="EMBL" id="RZT88515.1"/>
    </source>
</evidence>
<dbReference type="Pfam" id="PF01734">
    <property type="entry name" value="Patatin"/>
    <property type="match status" value="1"/>
</dbReference>
<keyword evidence="1 4" id="KW-0378">Hydrolase</keyword>
<evidence type="ECO:0000256" key="4">
    <source>
        <dbReference type="PROSITE-ProRule" id="PRU01161"/>
    </source>
</evidence>
<dbReference type="InterPro" id="IPR002641">
    <property type="entry name" value="PNPLA_dom"/>
</dbReference>
<feature type="short sequence motif" description="DGA/G" evidence="4">
    <location>
        <begin position="189"/>
        <end position="191"/>
    </location>
</feature>
<feature type="active site" description="Nucleophile" evidence="4">
    <location>
        <position position="46"/>
    </location>
</feature>
<dbReference type="SUPFAM" id="SSF52151">
    <property type="entry name" value="FabD/lysophospholipase-like"/>
    <property type="match status" value="1"/>
</dbReference>
<dbReference type="RefSeq" id="WP_130292512.1">
    <property type="nucleotide sequence ID" value="NZ_SHKL01000001.1"/>
</dbReference>
<sequence length="282" mass="28898">MTSRGERALVLGGGGLTGIAWLYGMLTGLAEQGVDLSRADLVVGTSAGSAVGANVACGRDLDELYATQLVTGTGEVAASAGRGLALRMARAALLGPRGAQQVRARIGRMALATDTVPEQERLDIMESRLGGAVWPSDRDLQVTAVDAHTGEFRALDRDSGMTLVEAVAASCAVPGVWPPVTALGTRWVDGGVRSMANADLAAGYERVVVLAPLTSGFGAMAKPRTQVEALAASSKAVLLSPDEAARKAFGSNVLDPAQRPPSARAGRAQAAAVAAQVRAVWN</sequence>
<evidence type="ECO:0000256" key="3">
    <source>
        <dbReference type="ARBA" id="ARBA00023098"/>
    </source>
</evidence>
<dbReference type="InterPro" id="IPR016035">
    <property type="entry name" value="Acyl_Trfase/lysoPLipase"/>
</dbReference>
<evidence type="ECO:0000259" key="5">
    <source>
        <dbReference type="PROSITE" id="PS51635"/>
    </source>
</evidence>
<gene>
    <name evidence="6" type="ORF">EV383_5458</name>
</gene>
<dbReference type="Proteomes" id="UP000291591">
    <property type="component" value="Unassembled WGS sequence"/>
</dbReference>
<evidence type="ECO:0000256" key="1">
    <source>
        <dbReference type="ARBA" id="ARBA00022801"/>
    </source>
</evidence>
<dbReference type="AlphaFoldDB" id="A0A4Q7V321"/>
<feature type="short sequence motif" description="GXSXG" evidence="4">
    <location>
        <begin position="44"/>
        <end position="48"/>
    </location>
</feature>
<reference evidence="6 7" key="1">
    <citation type="submission" date="2019-02" db="EMBL/GenBank/DDBJ databases">
        <title>Sequencing the genomes of 1000 actinobacteria strains.</title>
        <authorList>
            <person name="Klenk H.-P."/>
        </authorList>
    </citation>
    <scope>NUCLEOTIDE SEQUENCE [LARGE SCALE GENOMIC DNA]</scope>
    <source>
        <strain evidence="6 7">DSM 45779</strain>
    </source>
</reference>